<dbReference type="STRING" id="1884261.A0A5C3QZ02"/>
<dbReference type="InterPro" id="IPR000757">
    <property type="entry name" value="Beta-glucanase-like"/>
</dbReference>
<feature type="chain" id="PRO_5022899642" evidence="1">
    <location>
        <begin position="20"/>
        <end position="307"/>
    </location>
</feature>
<dbReference type="PROSITE" id="PS51762">
    <property type="entry name" value="GH16_2"/>
    <property type="match status" value="1"/>
</dbReference>
<dbReference type="OrthoDB" id="192832at2759"/>
<evidence type="ECO:0000313" key="3">
    <source>
        <dbReference type="EMBL" id="TFL05751.1"/>
    </source>
</evidence>
<dbReference type="Pfam" id="PF26113">
    <property type="entry name" value="GH16_XgeA"/>
    <property type="match status" value="1"/>
</dbReference>
<dbReference type="InterPro" id="IPR050546">
    <property type="entry name" value="Glycosyl_Hydrlase_16"/>
</dbReference>
<sequence>MQILKALLFIFPLVWVTSAVTYHRTDQIIDAAFNTAFDYQAIVDPRLATDESYINQTTATSRNITFASSDTFILHITPISPMGRDSVRMRSRKTFTSHVAIFDVRHMPVGCGTWPAIWEVKEASWPNTGEVDLVEGVHGQAPNQAALHTSAGCTMPSSTSGMTGTWKETNCNTGSGCNIAFADPRSFSASFSNNGGGIFAFERTDQFMKVWLFARGSSILPEVLNRAATIKTDNWKPRAAYFPNTSCNIASKFAAHNIIINLTLCGDWAGNVYPSSCPSTCTNHVNTNPAAFKDAFWDFKAVNLYAP</sequence>
<dbReference type="EMBL" id="ML178816">
    <property type="protein sequence ID" value="TFL05751.1"/>
    <property type="molecule type" value="Genomic_DNA"/>
</dbReference>
<keyword evidence="4" id="KW-1185">Reference proteome</keyword>
<dbReference type="Proteomes" id="UP000305067">
    <property type="component" value="Unassembled WGS sequence"/>
</dbReference>
<dbReference type="SUPFAM" id="SSF49899">
    <property type="entry name" value="Concanavalin A-like lectins/glucanases"/>
    <property type="match status" value="1"/>
</dbReference>
<evidence type="ECO:0000256" key="1">
    <source>
        <dbReference type="SAM" id="SignalP"/>
    </source>
</evidence>
<proteinExistence type="predicted"/>
<protein>
    <submittedName>
        <fullName evidence="3">Glycoside hydrolase family 16 protein</fullName>
    </submittedName>
</protein>
<name>A0A5C3QZ02_9AGAR</name>
<organism evidence="3 4">
    <name type="scientific">Pterulicium gracile</name>
    <dbReference type="NCBI Taxonomy" id="1884261"/>
    <lineage>
        <taxon>Eukaryota</taxon>
        <taxon>Fungi</taxon>
        <taxon>Dikarya</taxon>
        <taxon>Basidiomycota</taxon>
        <taxon>Agaricomycotina</taxon>
        <taxon>Agaricomycetes</taxon>
        <taxon>Agaricomycetidae</taxon>
        <taxon>Agaricales</taxon>
        <taxon>Pleurotineae</taxon>
        <taxon>Pterulaceae</taxon>
        <taxon>Pterulicium</taxon>
    </lineage>
</organism>
<reference evidence="3 4" key="1">
    <citation type="journal article" date="2019" name="Nat. Ecol. Evol.">
        <title>Megaphylogeny resolves global patterns of mushroom evolution.</title>
        <authorList>
            <person name="Varga T."/>
            <person name="Krizsan K."/>
            <person name="Foldi C."/>
            <person name="Dima B."/>
            <person name="Sanchez-Garcia M."/>
            <person name="Sanchez-Ramirez S."/>
            <person name="Szollosi G.J."/>
            <person name="Szarkandi J.G."/>
            <person name="Papp V."/>
            <person name="Albert L."/>
            <person name="Andreopoulos W."/>
            <person name="Angelini C."/>
            <person name="Antonin V."/>
            <person name="Barry K.W."/>
            <person name="Bougher N.L."/>
            <person name="Buchanan P."/>
            <person name="Buyck B."/>
            <person name="Bense V."/>
            <person name="Catcheside P."/>
            <person name="Chovatia M."/>
            <person name="Cooper J."/>
            <person name="Damon W."/>
            <person name="Desjardin D."/>
            <person name="Finy P."/>
            <person name="Geml J."/>
            <person name="Haridas S."/>
            <person name="Hughes K."/>
            <person name="Justo A."/>
            <person name="Karasinski D."/>
            <person name="Kautmanova I."/>
            <person name="Kiss B."/>
            <person name="Kocsube S."/>
            <person name="Kotiranta H."/>
            <person name="LaButti K.M."/>
            <person name="Lechner B.E."/>
            <person name="Liimatainen K."/>
            <person name="Lipzen A."/>
            <person name="Lukacs Z."/>
            <person name="Mihaltcheva S."/>
            <person name="Morgado L.N."/>
            <person name="Niskanen T."/>
            <person name="Noordeloos M.E."/>
            <person name="Ohm R.A."/>
            <person name="Ortiz-Santana B."/>
            <person name="Ovrebo C."/>
            <person name="Racz N."/>
            <person name="Riley R."/>
            <person name="Savchenko A."/>
            <person name="Shiryaev A."/>
            <person name="Soop K."/>
            <person name="Spirin V."/>
            <person name="Szebenyi C."/>
            <person name="Tomsovsky M."/>
            <person name="Tulloss R.E."/>
            <person name="Uehling J."/>
            <person name="Grigoriev I.V."/>
            <person name="Vagvolgyi C."/>
            <person name="Papp T."/>
            <person name="Martin F.M."/>
            <person name="Miettinen O."/>
            <person name="Hibbett D.S."/>
            <person name="Nagy L.G."/>
        </authorList>
    </citation>
    <scope>NUCLEOTIDE SEQUENCE [LARGE SCALE GENOMIC DNA]</scope>
    <source>
        <strain evidence="3 4">CBS 309.79</strain>
    </source>
</reference>
<feature type="signal peptide" evidence="1">
    <location>
        <begin position="1"/>
        <end position="19"/>
    </location>
</feature>
<dbReference type="AlphaFoldDB" id="A0A5C3QZ02"/>
<keyword evidence="3" id="KW-0378">Hydrolase</keyword>
<keyword evidence="1" id="KW-0732">Signal</keyword>
<gene>
    <name evidence="3" type="ORF">BDV98DRAFT_647933</name>
</gene>
<evidence type="ECO:0000313" key="4">
    <source>
        <dbReference type="Proteomes" id="UP000305067"/>
    </source>
</evidence>
<dbReference type="GO" id="GO:0009251">
    <property type="term" value="P:glucan catabolic process"/>
    <property type="evidence" value="ECO:0007669"/>
    <property type="project" value="TreeGrafter"/>
</dbReference>
<dbReference type="PANTHER" id="PTHR10963:SF24">
    <property type="entry name" value="GLYCOSIDASE C21B10.07-RELATED"/>
    <property type="match status" value="1"/>
</dbReference>
<accession>A0A5C3QZ02</accession>
<dbReference type="Gene3D" id="2.60.120.200">
    <property type="match status" value="1"/>
</dbReference>
<evidence type="ECO:0000259" key="2">
    <source>
        <dbReference type="PROSITE" id="PS51762"/>
    </source>
</evidence>
<dbReference type="InterPro" id="IPR013320">
    <property type="entry name" value="ConA-like_dom_sf"/>
</dbReference>
<dbReference type="GO" id="GO:0004553">
    <property type="term" value="F:hydrolase activity, hydrolyzing O-glycosyl compounds"/>
    <property type="evidence" value="ECO:0007669"/>
    <property type="project" value="InterPro"/>
</dbReference>
<feature type="domain" description="GH16" evidence="2">
    <location>
        <begin position="37"/>
        <end position="277"/>
    </location>
</feature>
<dbReference type="PANTHER" id="PTHR10963">
    <property type="entry name" value="GLYCOSYL HYDROLASE-RELATED"/>
    <property type="match status" value="1"/>
</dbReference>